<name>A0ABV9GNL0_9BACL</name>
<accession>A0ABV9GNL0</accession>
<organism evidence="2 3">
    <name type="scientific">Camelliibacillus cellulosilyticus</name>
    <dbReference type="NCBI Taxonomy" id="2174486"/>
    <lineage>
        <taxon>Bacteria</taxon>
        <taxon>Bacillati</taxon>
        <taxon>Bacillota</taxon>
        <taxon>Bacilli</taxon>
        <taxon>Bacillales</taxon>
        <taxon>Sporolactobacillaceae</taxon>
        <taxon>Camelliibacillus</taxon>
    </lineage>
</organism>
<dbReference type="EMBL" id="JBHSFW010000012">
    <property type="protein sequence ID" value="MFC4619766.1"/>
    <property type="molecule type" value="Genomic_DNA"/>
</dbReference>
<feature type="coiled-coil region" evidence="1">
    <location>
        <begin position="92"/>
        <end position="119"/>
    </location>
</feature>
<dbReference type="RefSeq" id="WP_376846859.1">
    <property type="nucleotide sequence ID" value="NZ_JBHSFW010000012.1"/>
</dbReference>
<dbReference type="Proteomes" id="UP001596022">
    <property type="component" value="Unassembled WGS sequence"/>
</dbReference>
<keyword evidence="1" id="KW-0175">Coiled coil</keyword>
<evidence type="ECO:0000256" key="1">
    <source>
        <dbReference type="SAM" id="Coils"/>
    </source>
</evidence>
<dbReference type="Pfam" id="PF16888">
    <property type="entry name" value="YwqH-like"/>
    <property type="match status" value="1"/>
</dbReference>
<proteinExistence type="predicted"/>
<gene>
    <name evidence="2" type="ORF">ACFO4N_13720</name>
</gene>
<comment type="caution">
    <text evidence="2">The sequence shown here is derived from an EMBL/GenBank/DDBJ whole genome shotgun (WGS) entry which is preliminary data.</text>
</comment>
<dbReference type="InterPro" id="IPR031681">
    <property type="entry name" value="YwqH-like"/>
</dbReference>
<sequence length="125" mass="14481">MEVQGVAIRATLNLLQAQLSRKTEALTRLSRCKKILNVKLDDFKSQKYLCHKPALSAHTWLGRRADEFLRIQQEGIQTAYINMEQYQFRQILDDLAAKISELEQEIHGLEHRIGTLEGQMRCLKS</sequence>
<reference evidence="3" key="1">
    <citation type="journal article" date="2019" name="Int. J. Syst. Evol. Microbiol.">
        <title>The Global Catalogue of Microorganisms (GCM) 10K type strain sequencing project: providing services to taxonomists for standard genome sequencing and annotation.</title>
        <authorList>
            <consortium name="The Broad Institute Genomics Platform"/>
            <consortium name="The Broad Institute Genome Sequencing Center for Infectious Disease"/>
            <person name="Wu L."/>
            <person name="Ma J."/>
        </authorList>
    </citation>
    <scope>NUCLEOTIDE SEQUENCE [LARGE SCALE GENOMIC DNA]</scope>
    <source>
        <strain evidence="3">CGMCC 1.16306</strain>
    </source>
</reference>
<protein>
    <submittedName>
        <fullName evidence="2">DUF5082 family protein</fullName>
    </submittedName>
</protein>
<evidence type="ECO:0000313" key="2">
    <source>
        <dbReference type="EMBL" id="MFC4619766.1"/>
    </source>
</evidence>
<keyword evidence="3" id="KW-1185">Reference proteome</keyword>
<evidence type="ECO:0000313" key="3">
    <source>
        <dbReference type="Proteomes" id="UP001596022"/>
    </source>
</evidence>